<name>A0ABU3JVT0_9ACTN</name>
<dbReference type="Pfam" id="PF04149">
    <property type="entry name" value="DUF397"/>
    <property type="match status" value="1"/>
</dbReference>
<comment type="caution">
    <text evidence="3">The sequence shown here is derived from an EMBL/GenBank/DDBJ whole genome shotgun (WGS) entry which is preliminary data.</text>
</comment>
<gene>
    <name evidence="3" type="ORF">QNO04_21345</name>
</gene>
<evidence type="ECO:0000256" key="1">
    <source>
        <dbReference type="SAM" id="MobiDB-lite"/>
    </source>
</evidence>
<feature type="domain" description="DUF397" evidence="2">
    <location>
        <begin position="10"/>
        <end position="63"/>
    </location>
</feature>
<dbReference type="EMBL" id="JASKMA010000015">
    <property type="protein sequence ID" value="MDT6986004.1"/>
    <property type="molecule type" value="Genomic_DNA"/>
</dbReference>
<accession>A0ABU3JVT0</accession>
<proteinExistence type="predicted"/>
<evidence type="ECO:0000313" key="4">
    <source>
        <dbReference type="Proteomes" id="UP001249760"/>
    </source>
</evidence>
<keyword evidence="4" id="KW-1185">Reference proteome</keyword>
<protein>
    <submittedName>
        <fullName evidence="3">DUF397 domain-containing protein</fullName>
    </submittedName>
</protein>
<dbReference type="RefSeq" id="WP_394305906.1">
    <property type="nucleotide sequence ID" value="NZ_JASKMA010000015.1"/>
</dbReference>
<feature type="region of interest" description="Disordered" evidence="1">
    <location>
        <begin position="1"/>
        <end position="23"/>
    </location>
</feature>
<organism evidence="3 4">
    <name type="scientific">Streptomyces lusitanus</name>
    <dbReference type="NCBI Taxonomy" id="68232"/>
    <lineage>
        <taxon>Bacteria</taxon>
        <taxon>Bacillati</taxon>
        <taxon>Actinomycetota</taxon>
        <taxon>Actinomycetes</taxon>
        <taxon>Kitasatosporales</taxon>
        <taxon>Streptomycetaceae</taxon>
        <taxon>Streptomyces</taxon>
    </lineage>
</organism>
<dbReference type="InterPro" id="IPR007278">
    <property type="entry name" value="DUF397"/>
</dbReference>
<sequence>MRRAAITSEGWRRSSYSGGGDGNNCVEIANSQARTAVRDSKAPNCGNLTFRAAVFAAFVEGLKEATSRT</sequence>
<evidence type="ECO:0000313" key="3">
    <source>
        <dbReference type="EMBL" id="MDT6986004.1"/>
    </source>
</evidence>
<reference evidence="3 4" key="1">
    <citation type="submission" date="2023-05" db="EMBL/GenBank/DDBJ databases">
        <title>Streptomyces fuscus sp. nov., a brown-black pigment producing actinomyces isolated from dry sand of Sea duck farm.</title>
        <authorList>
            <person name="Xie J."/>
            <person name="Shen N."/>
        </authorList>
    </citation>
    <scope>NUCLEOTIDE SEQUENCE [LARGE SCALE GENOMIC DNA]</scope>
    <source>
        <strain evidence="3 4">CGMCC 4.1745</strain>
    </source>
</reference>
<evidence type="ECO:0000259" key="2">
    <source>
        <dbReference type="Pfam" id="PF04149"/>
    </source>
</evidence>
<dbReference type="Proteomes" id="UP001249760">
    <property type="component" value="Unassembled WGS sequence"/>
</dbReference>